<name>G4SY43_META2</name>
<dbReference type="EMBL" id="FO082060">
    <property type="protein sequence ID" value="CCE24348.1"/>
    <property type="molecule type" value="Genomic_DNA"/>
</dbReference>
<dbReference type="STRING" id="1091494.MEALZ_2673"/>
<protein>
    <submittedName>
        <fullName evidence="1">Uncharacterized protein</fullName>
    </submittedName>
</protein>
<dbReference type="HOGENOM" id="CLU_3100654_0_0_6"/>
<organism evidence="1 2">
    <name type="scientific">Methylotuvimicrobium alcaliphilum (strain DSM 19304 / NCIMB 14124 / VKM B-2133 / 20Z)</name>
    <name type="common">Methylomicrobium alcaliphilum</name>
    <dbReference type="NCBI Taxonomy" id="1091494"/>
    <lineage>
        <taxon>Bacteria</taxon>
        <taxon>Pseudomonadati</taxon>
        <taxon>Pseudomonadota</taxon>
        <taxon>Gammaproteobacteria</taxon>
        <taxon>Methylococcales</taxon>
        <taxon>Methylococcaceae</taxon>
        <taxon>Methylotuvimicrobium</taxon>
    </lineage>
</organism>
<gene>
    <name evidence="1" type="ordered locus">MEALZ_2673</name>
</gene>
<evidence type="ECO:0000313" key="2">
    <source>
        <dbReference type="Proteomes" id="UP000008315"/>
    </source>
</evidence>
<dbReference type="Proteomes" id="UP000008315">
    <property type="component" value="Chromosome"/>
</dbReference>
<proteinExistence type="predicted"/>
<dbReference type="KEGG" id="mah:MEALZ_2673"/>
<keyword evidence="2" id="KW-1185">Reference proteome</keyword>
<reference evidence="2" key="1">
    <citation type="journal article" date="2012" name="J. Bacteriol.">
        <title>Genome sequence of the haloalkaliphilic methanotrophic bacterium Methylomicrobium alcaliphilum 20Z.</title>
        <authorList>
            <person name="Vuilleumier S."/>
            <person name="Khmelenina V.N."/>
            <person name="Bringel F."/>
            <person name="Reshetnikov A.S."/>
            <person name="Lajus A."/>
            <person name="Mangenot S."/>
            <person name="Rouy Z."/>
            <person name="Op den Camp H.J."/>
            <person name="Jetten M.S."/>
            <person name="Dispirito A.A."/>
            <person name="Dunfield P."/>
            <person name="Klotz M.G."/>
            <person name="Semrau J.D."/>
            <person name="Stein L.Y."/>
            <person name="Barbe V."/>
            <person name="Medigue C."/>
            <person name="Trotsenko Y.A."/>
            <person name="Kalyuzhnaya M.G."/>
        </authorList>
    </citation>
    <scope>NUCLEOTIDE SEQUENCE [LARGE SCALE GENOMIC DNA]</scope>
    <source>
        <strain evidence="2">DSM 19304 / NCIMB 14124 / VKM B-2133 / 20Z</strain>
    </source>
</reference>
<sequence length="51" mass="6151">MPTEPARARLWYAQRTLQFMYNDERSALCVNIPETPPHALIREHFRRKSHD</sequence>
<evidence type="ECO:0000313" key="1">
    <source>
        <dbReference type="EMBL" id="CCE24348.1"/>
    </source>
</evidence>
<dbReference type="AlphaFoldDB" id="G4SY43"/>
<accession>G4SY43</accession>